<proteinExistence type="predicted"/>
<dbReference type="Proteomes" id="UP000789702">
    <property type="component" value="Unassembled WGS sequence"/>
</dbReference>
<keyword evidence="2" id="KW-1185">Reference proteome</keyword>
<reference evidence="1" key="1">
    <citation type="submission" date="2021-06" db="EMBL/GenBank/DDBJ databases">
        <authorList>
            <person name="Kallberg Y."/>
            <person name="Tangrot J."/>
            <person name="Rosling A."/>
        </authorList>
    </citation>
    <scope>NUCLEOTIDE SEQUENCE</scope>
    <source>
        <strain evidence="1">IL203A</strain>
    </source>
</reference>
<dbReference type="EMBL" id="CAJVPU010029557">
    <property type="protein sequence ID" value="CAG8711092.1"/>
    <property type="molecule type" value="Genomic_DNA"/>
</dbReference>
<organism evidence="1 2">
    <name type="scientific">Dentiscutata heterogama</name>
    <dbReference type="NCBI Taxonomy" id="1316150"/>
    <lineage>
        <taxon>Eukaryota</taxon>
        <taxon>Fungi</taxon>
        <taxon>Fungi incertae sedis</taxon>
        <taxon>Mucoromycota</taxon>
        <taxon>Glomeromycotina</taxon>
        <taxon>Glomeromycetes</taxon>
        <taxon>Diversisporales</taxon>
        <taxon>Gigasporaceae</taxon>
        <taxon>Dentiscutata</taxon>
    </lineage>
</organism>
<sequence>MQKNRYNGCGTVRTNTSKFPTCLKIKKSQKLEWDTLFGTVVDDVLVVFWIDNGPVTMLTTIHEILDNGNLVERERRRLVFGNASKKVLPILAVIYDYNYHIGGIDIADQLRGYYGVQVP</sequence>
<feature type="non-terminal residue" evidence="1">
    <location>
        <position position="119"/>
    </location>
</feature>
<gene>
    <name evidence="1" type="ORF">DHETER_LOCUS12265</name>
</gene>
<name>A0ACA9PKT9_9GLOM</name>
<evidence type="ECO:0000313" key="1">
    <source>
        <dbReference type="EMBL" id="CAG8711092.1"/>
    </source>
</evidence>
<accession>A0ACA9PKT9</accession>
<protein>
    <submittedName>
        <fullName evidence="1">9477_t:CDS:1</fullName>
    </submittedName>
</protein>
<comment type="caution">
    <text evidence="1">The sequence shown here is derived from an EMBL/GenBank/DDBJ whole genome shotgun (WGS) entry which is preliminary data.</text>
</comment>
<evidence type="ECO:0000313" key="2">
    <source>
        <dbReference type="Proteomes" id="UP000789702"/>
    </source>
</evidence>